<evidence type="ECO:0000259" key="2">
    <source>
        <dbReference type="Pfam" id="PF09917"/>
    </source>
</evidence>
<sequence length="141" mass="15764">MNKLFVGLIIVLGFISTNTFAQSVSKDAILGEWLSQEKDGKILIFKQGEKYFGKISWGKSSGRKDDKNPDPALQKRDLIGAIILKDFVFTGKSWEEGTIYDPNNGKTYSCTLKLKNNDALEIRGFIGISLLGRTTLWSRAK</sequence>
<accession>A0ABU5Q557</accession>
<reference evidence="3 4" key="1">
    <citation type="submission" date="2023-12" db="EMBL/GenBank/DDBJ databases">
        <title>Novel species of the genus Arcicella isolated from rivers.</title>
        <authorList>
            <person name="Lu H."/>
        </authorList>
    </citation>
    <scope>NUCLEOTIDE SEQUENCE [LARGE SCALE GENOMIC DNA]</scope>
    <source>
        <strain evidence="3 4">KCTC 23307</strain>
    </source>
</reference>
<feature type="chain" id="PRO_5047495319" evidence="1">
    <location>
        <begin position="22"/>
        <end position="141"/>
    </location>
</feature>
<feature type="signal peptide" evidence="1">
    <location>
        <begin position="1"/>
        <end position="21"/>
    </location>
</feature>
<dbReference type="PANTHER" id="PTHR36919">
    <property type="entry name" value="BLR1215 PROTEIN"/>
    <property type="match status" value="1"/>
</dbReference>
<keyword evidence="4" id="KW-1185">Reference proteome</keyword>
<proteinExistence type="predicted"/>
<dbReference type="Pfam" id="PF09917">
    <property type="entry name" value="DUF2147"/>
    <property type="match status" value="1"/>
</dbReference>
<dbReference type="EMBL" id="JAYFUM010000001">
    <property type="protein sequence ID" value="MEA5137888.1"/>
    <property type="molecule type" value="Genomic_DNA"/>
</dbReference>
<name>A0ABU5Q557_9BACT</name>
<comment type="caution">
    <text evidence="3">The sequence shown here is derived from an EMBL/GenBank/DDBJ whole genome shotgun (WGS) entry which is preliminary data.</text>
</comment>
<dbReference type="PANTHER" id="PTHR36919:SF2">
    <property type="entry name" value="BLL6627 PROTEIN"/>
    <property type="match status" value="1"/>
</dbReference>
<dbReference type="InterPro" id="IPR019223">
    <property type="entry name" value="DUF2147"/>
</dbReference>
<dbReference type="Proteomes" id="UP001302949">
    <property type="component" value="Unassembled WGS sequence"/>
</dbReference>
<keyword evidence="1" id="KW-0732">Signal</keyword>
<dbReference type="Gene3D" id="2.40.128.520">
    <property type="match status" value="1"/>
</dbReference>
<gene>
    <name evidence="3" type="ORF">VB248_02010</name>
</gene>
<organism evidence="3 4">
    <name type="scientific">Arcicella rigui</name>
    <dbReference type="NCBI Taxonomy" id="797020"/>
    <lineage>
        <taxon>Bacteria</taxon>
        <taxon>Pseudomonadati</taxon>
        <taxon>Bacteroidota</taxon>
        <taxon>Cytophagia</taxon>
        <taxon>Cytophagales</taxon>
        <taxon>Flectobacillaceae</taxon>
        <taxon>Arcicella</taxon>
    </lineage>
</organism>
<evidence type="ECO:0000256" key="1">
    <source>
        <dbReference type="SAM" id="SignalP"/>
    </source>
</evidence>
<dbReference type="RefSeq" id="WP_323295052.1">
    <property type="nucleotide sequence ID" value="NZ_JAYFUM010000001.1"/>
</dbReference>
<evidence type="ECO:0000313" key="4">
    <source>
        <dbReference type="Proteomes" id="UP001302949"/>
    </source>
</evidence>
<evidence type="ECO:0000313" key="3">
    <source>
        <dbReference type="EMBL" id="MEA5137888.1"/>
    </source>
</evidence>
<feature type="domain" description="DUF2147" evidence="2">
    <location>
        <begin position="31"/>
        <end position="139"/>
    </location>
</feature>
<protein>
    <submittedName>
        <fullName evidence="3">DUF2147 domain-containing protein</fullName>
    </submittedName>
</protein>